<comment type="cofactor">
    <cofactor evidence="1">
        <name>[4Fe-4S] cluster</name>
        <dbReference type="ChEBI" id="CHEBI:49883"/>
    </cofactor>
</comment>
<dbReference type="Gene3D" id="3.40.50.11900">
    <property type="match status" value="1"/>
</dbReference>
<dbReference type="EC" id="1.3.7.8" evidence="4"/>
<accession>A0A174CIP2</accession>
<evidence type="ECO:0000256" key="3">
    <source>
        <dbReference type="ARBA" id="ARBA00023014"/>
    </source>
</evidence>
<evidence type="ECO:0000256" key="1">
    <source>
        <dbReference type="ARBA" id="ARBA00001966"/>
    </source>
</evidence>
<keyword evidence="3" id="KW-0479">Metal-binding</keyword>
<comment type="similarity">
    <text evidence="2">Belongs to the FldB/FldC dehydratase alpha/beta subunit family.</text>
</comment>
<sequence length="423" mass="47842">MEIIETFGHYVENLTDKKPQSARRLLKTGWEAQNLKFRYMQDKRLMPADRHLANLMMDTMLRPLQKPEDSVIVSVFTPCEMMQEVGLHPYNVEGFSCYLSASKAERAFLQQAENQGIAETLCSYHKTFLGAAQKGLLPKPKCIVYTNLTCDANLLTFRTLADFYQVPVFAIDVPWNQTTENVQYVADQLKDLKIFLEKNTGKTISEDRLKERLACSKRTLENYKKYQQMRADRYVPSDLVTPLYAGMTNNILLGTAEEEKYTQMLLENIKKAPAAKGKHIYWMHTIPFWSDAVRQELCFSEKAQIVGCELAETCEPDFDPENPFEAMAERMVYHSLNGSALRRIEAGIRHAKQAGADGAVWFGHWGCKHTLGAAQLAKKKFEEAGLPLLILDGDGCDRSHGGEGQTSTRLGAFLEMLGGAENE</sequence>
<dbReference type="Gene3D" id="3.40.50.11890">
    <property type="match status" value="1"/>
</dbReference>
<protein>
    <submittedName>
        <fullName evidence="4">Benzoyl-CoA reductase subunit B</fullName>
        <ecNumber evidence="4">1.3.7.8</ecNumber>
    </submittedName>
</protein>
<organism evidence="4 5">
    <name type="scientific">Blautia obeum</name>
    <dbReference type="NCBI Taxonomy" id="40520"/>
    <lineage>
        <taxon>Bacteria</taxon>
        <taxon>Bacillati</taxon>
        <taxon>Bacillota</taxon>
        <taxon>Clostridia</taxon>
        <taxon>Lachnospirales</taxon>
        <taxon>Lachnospiraceae</taxon>
        <taxon>Blautia</taxon>
    </lineage>
</organism>
<dbReference type="PANTHER" id="PTHR30548:SF2">
    <property type="entry name" value="2-HYDROXYACYL-COA DEHYDRATASE,D-COMPONENT"/>
    <property type="match status" value="1"/>
</dbReference>
<dbReference type="GO" id="GO:0016836">
    <property type="term" value="F:hydro-lyase activity"/>
    <property type="evidence" value="ECO:0007669"/>
    <property type="project" value="UniProtKB-ARBA"/>
</dbReference>
<dbReference type="EMBL" id="CYZA01000011">
    <property type="protein sequence ID" value="CUO12807.1"/>
    <property type="molecule type" value="Genomic_DNA"/>
</dbReference>
<evidence type="ECO:0000313" key="4">
    <source>
        <dbReference type="EMBL" id="CUO12807.1"/>
    </source>
</evidence>
<evidence type="ECO:0000256" key="2">
    <source>
        <dbReference type="ARBA" id="ARBA00005806"/>
    </source>
</evidence>
<evidence type="ECO:0000313" key="5">
    <source>
        <dbReference type="Proteomes" id="UP000095447"/>
    </source>
</evidence>
<keyword evidence="4" id="KW-0560">Oxidoreductase</keyword>
<keyword evidence="3" id="KW-0411">Iron-sulfur</keyword>
<gene>
    <name evidence="4" type="primary">bcrB</name>
    <name evidence="4" type="ORF">ERS852395_02136</name>
</gene>
<dbReference type="Proteomes" id="UP000095447">
    <property type="component" value="Unassembled WGS sequence"/>
</dbReference>
<dbReference type="InterPro" id="IPR010327">
    <property type="entry name" value="FldB/FldC_alpha/beta"/>
</dbReference>
<dbReference type="RefSeq" id="WP_055053615.1">
    <property type="nucleotide sequence ID" value="NZ_CYZA01000011.1"/>
</dbReference>
<dbReference type="Pfam" id="PF06050">
    <property type="entry name" value="HGD-D"/>
    <property type="match status" value="1"/>
</dbReference>
<dbReference type="AlphaFoldDB" id="A0A174CIP2"/>
<dbReference type="GO" id="GO:0018522">
    <property type="term" value="F:benzoyl-CoA reductase activity"/>
    <property type="evidence" value="ECO:0007669"/>
    <property type="project" value="UniProtKB-EC"/>
</dbReference>
<proteinExistence type="inferred from homology"/>
<keyword evidence="3" id="KW-0408">Iron</keyword>
<name>A0A174CIP2_9FIRM</name>
<dbReference type="GO" id="GO:0051536">
    <property type="term" value="F:iron-sulfur cluster binding"/>
    <property type="evidence" value="ECO:0007669"/>
    <property type="project" value="UniProtKB-KW"/>
</dbReference>
<reference evidence="4 5" key="1">
    <citation type="submission" date="2015-09" db="EMBL/GenBank/DDBJ databases">
        <authorList>
            <consortium name="Pathogen Informatics"/>
        </authorList>
    </citation>
    <scope>NUCLEOTIDE SEQUENCE [LARGE SCALE GENOMIC DNA]</scope>
    <source>
        <strain evidence="4 5">2789STDY5608838</strain>
    </source>
</reference>
<dbReference type="PANTHER" id="PTHR30548">
    <property type="entry name" value="2-HYDROXYGLUTARYL-COA DEHYDRATASE, D-COMPONENT-RELATED"/>
    <property type="match status" value="1"/>
</dbReference>